<sequence length="280" mass="31088">MKMLRMVLCCCALFTAAVQAKPAQRIVALSPHLVEQLYSLGVGDRIVGTTDHADYPEAAKNIPRVGNYAHLQIEKILALKPDLVLAWTDGNPPADLTKLRQLGLTLVDSNPLQLTDIAKELRLLGQLTGAEAEAEQQAQLMEQGLEELEKNYAGKTKVTVFYELWQQPLSTVAQQAWPQQQLELCGAANPFANAIGDYPQVSLEHVIASQPQLIIQPVSVNEPRALLDWSNWPAIPAVKYQQFSQPNSDLVHRTTSRMLQGVRQLCADIDKTRQFFAKKS</sequence>
<keyword evidence="5" id="KW-1185">Reference proteome</keyword>
<protein>
    <submittedName>
        <fullName evidence="4">Cobalamin-binding protein</fullName>
    </submittedName>
</protein>
<feature type="chain" id="PRO_5018180377" evidence="2">
    <location>
        <begin position="21"/>
        <end position="280"/>
    </location>
</feature>
<comment type="caution">
    <text evidence="4">The sequence shown here is derived from an EMBL/GenBank/DDBJ whole genome shotgun (WGS) entry which is preliminary data.</text>
</comment>
<dbReference type="PANTHER" id="PTHR30535">
    <property type="entry name" value="VITAMIN B12-BINDING PROTEIN"/>
    <property type="match status" value="1"/>
</dbReference>
<accession>A0A3P3QHF9</accession>
<dbReference type="AlphaFoldDB" id="A0A3P3QHF9"/>
<evidence type="ECO:0000313" key="4">
    <source>
        <dbReference type="EMBL" id="RRJ19773.1"/>
    </source>
</evidence>
<evidence type="ECO:0000313" key="5">
    <source>
        <dbReference type="Proteomes" id="UP000276260"/>
    </source>
</evidence>
<organism evidence="4 5">
    <name type="scientific">Rheinheimera mesophila</name>
    <dbReference type="NCBI Taxonomy" id="1547515"/>
    <lineage>
        <taxon>Bacteria</taxon>
        <taxon>Pseudomonadati</taxon>
        <taxon>Pseudomonadota</taxon>
        <taxon>Gammaproteobacteria</taxon>
        <taxon>Chromatiales</taxon>
        <taxon>Chromatiaceae</taxon>
        <taxon>Rheinheimera</taxon>
    </lineage>
</organism>
<dbReference type="InterPro" id="IPR002491">
    <property type="entry name" value="ABC_transptr_periplasmic_BD"/>
</dbReference>
<dbReference type="OrthoDB" id="6495095at2"/>
<dbReference type="InterPro" id="IPR054828">
    <property type="entry name" value="Vit_B12_bind_prot"/>
</dbReference>
<feature type="domain" description="Fe/B12 periplasmic-binding" evidence="3">
    <location>
        <begin position="25"/>
        <end position="273"/>
    </location>
</feature>
<dbReference type="RefSeq" id="WP_052749381.1">
    <property type="nucleotide sequence ID" value="NZ_LAVS01000086.1"/>
</dbReference>
<dbReference type="Proteomes" id="UP000276260">
    <property type="component" value="Unassembled WGS sequence"/>
</dbReference>
<evidence type="ECO:0000256" key="1">
    <source>
        <dbReference type="ARBA" id="ARBA00022729"/>
    </source>
</evidence>
<keyword evidence="1 2" id="KW-0732">Signal</keyword>
<dbReference type="InterPro" id="IPR050902">
    <property type="entry name" value="ABC_Transporter_SBP"/>
</dbReference>
<name>A0A3P3QHF9_9GAMM</name>
<feature type="signal peptide" evidence="2">
    <location>
        <begin position="1"/>
        <end position="20"/>
    </location>
</feature>
<dbReference type="CDD" id="cd01144">
    <property type="entry name" value="BtuF"/>
    <property type="match status" value="1"/>
</dbReference>
<dbReference type="Pfam" id="PF01497">
    <property type="entry name" value="Peripla_BP_2"/>
    <property type="match status" value="1"/>
</dbReference>
<proteinExistence type="predicted"/>
<reference evidence="4 5" key="1">
    <citation type="submission" date="2018-11" db="EMBL/GenBank/DDBJ databases">
        <title>Draft genome analysis of Rheinheimera mesophila isolated from an industrial waste site.</title>
        <authorList>
            <person name="Yu Q."/>
            <person name="Qi Y."/>
            <person name="Zhang H."/>
            <person name="Lu Y."/>
            <person name="Pu J."/>
        </authorList>
    </citation>
    <scope>NUCLEOTIDE SEQUENCE [LARGE SCALE GENOMIC DNA]</scope>
    <source>
        <strain evidence="4 5">IITR13</strain>
    </source>
</reference>
<evidence type="ECO:0000259" key="3">
    <source>
        <dbReference type="PROSITE" id="PS50983"/>
    </source>
</evidence>
<dbReference type="PANTHER" id="PTHR30535:SF34">
    <property type="entry name" value="MOLYBDATE-BINDING PROTEIN MOLA"/>
    <property type="match status" value="1"/>
</dbReference>
<evidence type="ECO:0000256" key="2">
    <source>
        <dbReference type="SAM" id="SignalP"/>
    </source>
</evidence>
<dbReference type="EMBL" id="RRCF01000004">
    <property type="protein sequence ID" value="RRJ19773.1"/>
    <property type="molecule type" value="Genomic_DNA"/>
</dbReference>
<dbReference type="PROSITE" id="PS50983">
    <property type="entry name" value="FE_B12_PBP"/>
    <property type="match status" value="1"/>
</dbReference>
<gene>
    <name evidence="4" type="ORF">EIK76_15185</name>
</gene>
<dbReference type="GO" id="GO:0071281">
    <property type="term" value="P:cellular response to iron ion"/>
    <property type="evidence" value="ECO:0007669"/>
    <property type="project" value="TreeGrafter"/>
</dbReference>
<dbReference type="NCBIfam" id="NF038402">
    <property type="entry name" value="TroA_like"/>
    <property type="match status" value="1"/>
</dbReference>
<dbReference type="SUPFAM" id="SSF53807">
    <property type="entry name" value="Helical backbone' metal receptor"/>
    <property type="match status" value="1"/>
</dbReference>
<dbReference type="Gene3D" id="3.40.50.1980">
    <property type="entry name" value="Nitrogenase molybdenum iron protein domain"/>
    <property type="match status" value="2"/>
</dbReference>